<comment type="subcellular location">
    <subcellularLocation>
        <location evidence="1">Cell membrane</location>
        <topology evidence="1">Multi-pass membrane protein</topology>
    </subcellularLocation>
</comment>
<dbReference type="GO" id="GO:0009055">
    <property type="term" value="F:electron transfer activity"/>
    <property type="evidence" value="ECO:0007669"/>
    <property type="project" value="TreeGrafter"/>
</dbReference>
<keyword evidence="3" id="KW-1003">Cell membrane</keyword>
<accession>A0AA37H8G3</accession>
<evidence type="ECO:0000256" key="6">
    <source>
        <dbReference type="ARBA" id="ARBA00023136"/>
    </source>
</evidence>
<keyword evidence="5 7" id="KW-1133">Transmembrane helix</keyword>
<dbReference type="InterPro" id="IPR003317">
    <property type="entry name" value="Cyt-d_oxidase_su2"/>
</dbReference>
<evidence type="ECO:0000256" key="2">
    <source>
        <dbReference type="ARBA" id="ARBA00007543"/>
    </source>
</evidence>
<gene>
    <name evidence="8" type="primary">cydB</name>
    <name evidence="8" type="ORF">MPEAHAMD_1014</name>
</gene>
<dbReference type="GO" id="GO:0005886">
    <property type="term" value="C:plasma membrane"/>
    <property type="evidence" value="ECO:0007669"/>
    <property type="project" value="UniProtKB-SubCell"/>
</dbReference>
<protein>
    <submittedName>
        <fullName evidence="8">Cytochrome bd-I ubiquinol oxidase subunit 2</fullName>
    </submittedName>
</protein>
<dbReference type="PANTHER" id="PTHR43141">
    <property type="entry name" value="CYTOCHROME BD2 SUBUNIT II"/>
    <property type="match status" value="1"/>
</dbReference>
<feature type="transmembrane region" description="Helical" evidence="7">
    <location>
        <begin position="81"/>
        <end position="99"/>
    </location>
</feature>
<evidence type="ECO:0000313" key="9">
    <source>
        <dbReference type="Proteomes" id="UP001055286"/>
    </source>
</evidence>
<comment type="similarity">
    <text evidence="2">Belongs to the cytochrome ubiquinol oxidase subunit 2 family.</text>
</comment>
<evidence type="ECO:0000256" key="1">
    <source>
        <dbReference type="ARBA" id="ARBA00004651"/>
    </source>
</evidence>
<dbReference type="GO" id="GO:0016682">
    <property type="term" value="F:oxidoreductase activity, acting on diphenols and related substances as donors, oxygen as acceptor"/>
    <property type="evidence" value="ECO:0007669"/>
    <property type="project" value="TreeGrafter"/>
</dbReference>
<dbReference type="Pfam" id="PF02322">
    <property type="entry name" value="Cyt_bd_oxida_II"/>
    <property type="match status" value="1"/>
</dbReference>
<feature type="transmembrane region" description="Helical" evidence="7">
    <location>
        <begin position="155"/>
        <end position="177"/>
    </location>
</feature>
<evidence type="ECO:0000256" key="3">
    <source>
        <dbReference type="ARBA" id="ARBA00022475"/>
    </source>
</evidence>
<reference evidence="8" key="2">
    <citation type="submission" date="2021-08" db="EMBL/GenBank/DDBJ databases">
        <authorList>
            <person name="Tani A."/>
            <person name="Ola A."/>
            <person name="Ogura Y."/>
            <person name="Katsura K."/>
            <person name="Hayashi T."/>
        </authorList>
    </citation>
    <scope>NUCLEOTIDE SEQUENCE</scope>
    <source>
        <strain evidence="8">JCM 32048</strain>
    </source>
</reference>
<proteinExistence type="inferred from homology"/>
<reference evidence="8" key="1">
    <citation type="journal article" date="2016" name="Front. Microbiol.">
        <title>Genome Sequence of the Piezophilic, Mesophilic Sulfate-Reducing Bacterium Desulfovibrio indicus J2T.</title>
        <authorList>
            <person name="Cao J."/>
            <person name="Maignien L."/>
            <person name="Shao Z."/>
            <person name="Alain K."/>
            <person name="Jebbar M."/>
        </authorList>
    </citation>
    <scope>NUCLEOTIDE SEQUENCE</scope>
    <source>
        <strain evidence="8">JCM 32048</strain>
    </source>
</reference>
<dbReference type="NCBIfam" id="TIGR00203">
    <property type="entry name" value="cydB"/>
    <property type="match status" value="1"/>
</dbReference>
<sequence>MTLVDLWAAALALALLLYVLLDGFDLGVGLLFPLAPGEPARRRMLAAISPVWDGNETWLVVAGATLFGAFPLVYATLLSAFYLPVIAMLAGLILRGVAFEFRYKTVRFRPLWDAGFVAGSVVATLVQGTMVGALVQGLPIVDGRYVGGPLGWLSPFALLCGIGLCLGYALIGACWLIGKSEGEVRDFAYRVLPWLLAGLLAFLAAAFVYAVLIDLPVMRRWFERPYLVALPVLGVGALAGLVRGIAVRNDRLPFPMAAVVFLAAFGTLAASFLPYMVPFSITIAEAAAPESSLRFLFWGAGLFVFPLTLAYTAAVYFIFRGKVAGEAEYE</sequence>
<dbReference type="Proteomes" id="UP001055286">
    <property type="component" value="Unassembled WGS sequence"/>
</dbReference>
<feature type="transmembrane region" description="Helical" evidence="7">
    <location>
        <begin position="225"/>
        <end position="242"/>
    </location>
</feature>
<feature type="transmembrane region" description="Helical" evidence="7">
    <location>
        <begin position="295"/>
        <end position="319"/>
    </location>
</feature>
<name>A0AA37H8G3_9HYPH</name>
<feature type="transmembrane region" description="Helical" evidence="7">
    <location>
        <begin position="56"/>
        <end position="75"/>
    </location>
</feature>
<feature type="transmembrane region" description="Helical" evidence="7">
    <location>
        <begin position="111"/>
        <end position="135"/>
    </location>
</feature>
<keyword evidence="6 7" id="KW-0472">Membrane</keyword>
<dbReference type="GO" id="GO:0070069">
    <property type="term" value="C:cytochrome complex"/>
    <property type="evidence" value="ECO:0007669"/>
    <property type="project" value="TreeGrafter"/>
</dbReference>
<dbReference type="AlphaFoldDB" id="A0AA37H8G3"/>
<dbReference type="RefSeq" id="WP_238189896.1">
    <property type="nucleotide sequence ID" value="NZ_BPQJ01000003.1"/>
</dbReference>
<dbReference type="PANTHER" id="PTHR43141:SF4">
    <property type="entry name" value="CYTOCHROME BD2 SUBUNIT II"/>
    <property type="match status" value="1"/>
</dbReference>
<keyword evidence="4 7" id="KW-0812">Transmembrane</keyword>
<dbReference type="GO" id="GO:0019646">
    <property type="term" value="P:aerobic electron transport chain"/>
    <property type="evidence" value="ECO:0007669"/>
    <property type="project" value="TreeGrafter"/>
</dbReference>
<evidence type="ECO:0000256" key="7">
    <source>
        <dbReference type="SAM" id="Phobius"/>
    </source>
</evidence>
<feature type="transmembrane region" description="Helical" evidence="7">
    <location>
        <begin position="189"/>
        <end position="213"/>
    </location>
</feature>
<dbReference type="EMBL" id="BPQJ01000003">
    <property type="protein sequence ID" value="GJD60874.1"/>
    <property type="molecule type" value="Genomic_DNA"/>
</dbReference>
<keyword evidence="9" id="KW-1185">Reference proteome</keyword>
<feature type="transmembrane region" description="Helical" evidence="7">
    <location>
        <begin position="254"/>
        <end position="275"/>
    </location>
</feature>
<evidence type="ECO:0000313" key="8">
    <source>
        <dbReference type="EMBL" id="GJD60874.1"/>
    </source>
</evidence>
<evidence type="ECO:0000256" key="4">
    <source>
        <dbReference type="ARBA" id="ARBA00022692"/>
    </source>
</evidence>
<organism evidence="8 9">
    <name type="scientific">Methylobacterium frigidaeris</name>
    <dbReference type="NCBI Taxonomy" id="2038277"/>
    <lineage>
        <taxon>Bacteria</taxon>
        <taxon>Pseudomonadati</taxon>
        <taxon>Pseudomonadota</taxon>
        <taxon>Alphaproteobacteria</taxon>
        <taxon>Hyphomicrobiales</taxon>
        <taxon>Methylobacteriaceae</taxon>
        <taxon>Methylobacterium</taxon>
    </lineage>
</organism>
<comment type="caution">
    <text evidence="8">The sequence shown here is derived from an EMBL/GenBank/DDBJ whole genome shotgun (WGS) entry which is preliminary data.</text>
</comment>
<evidence type="ECO:0000256" key="5">
    <source>
        <dbReference type="ARBA" id="ARBA00022989"/>
    </source>
</evidence>
<feature type="transmembrane region" description="Helical" evidence="7">
    <location>
        <begin position="6"/>
        <end position="35"/>
    </location>
</feature>